<evidence type="ECO:0000313" key="1">
    <source>
        <dbReference type="EMBL" id="SDA01617.1"/>
    </source>
</evidence>
<accession>A0A2X0KBZ1</accession>
<dbReference type="AlphaFoldDB" id="A0A2X0KBZ1"/>
<keyword evidence="2" id="KW-1185">Reference proteome</keyword>
<dbReference type="EMBL" id="FMWP01000117">
    <property type="protein sequence ID" value="SDA01617.1"/>
    <property type="molecule type" value="Genomic_DNA"/>
</dbReference>
<evidence type="ECO:0000313" key="2">
    <source>
        <dbReference type="Proteomes" id="UP000249723"/>
    </source>
</evidence>
<dbReference type="Proteomes" id="UP000249723">
    <property type="component" value="Unassembled WGS sequence"/>
</dbReference>
<proteinExistence type="predicted"/>
<reference evidence="2" key="1">
    <citation type="submission" date="2016-10" db="EMBL/GenBank/DDBJ databases">
        <authorList>
            <person name="Jeantristanb JTB J.-T."/>
            <person name="Ricardo R."/>
        </authorList>
    </citation>
    <scope>NUCLEOTIDE SEQUENCE [LARGE SCALE GENOMIC DNA]</scope>
</reference>
<name>A0A2X0KBZ1_9BASI</name>
<protein>
    <submittedName>
        <fullName evidence="1">BZ3500_MvSof-1268-A1-R1_Chr10-2g02847 protein</fullName>
    </submittedName>
</protein>
<dbReference type="OrthoDB" id="6359816at2759"/>
<sequence length="443" mass="48823">MFEPTSVTHHFVLNLRKADLSTAHWSSSFLVVTGSGQGSEPDYKTTWRISWLPDRPALELVEDMAGSIRPQGCSTRLGSSTTVATMLIYDGAADHQTASPITGDGASWEPHASLLGWSTEVERCTLDGNVLTRLVMGSQVPALSFRISVRIGEPANPEAQLARVRLMKEHRMMSTTLEQVRSGYFKTHLARNPHDLRLLFLPSRRILYENAAFLRSRVPRLAQVLAPSGSFSDLNFGCVAGARTWAVAETSGNTYETYEVLLEWLRFGRIKFGDYHAPDLVLTRDQGTAMEEDDSPVDILAPVGHLSPALPPVHLEKLSPSSAPNPEAIYRLAESLGIKALRLAAFEAFSSSLIPTSALNNLFSPFSRDFGPVADLCIDFCAVQREKLDLTRIRNLIDRKELAIGAVEGAELLSRLYVKIVQLEWQDKKGGDPVCPQLPGGWL</sequence>
<organism evidence="1 2">
    <name type="scientific">Microbotryum saponariae</name>
    <dbReference type="NCBI Taxonomy" id="289078"/>
    <lineage>
        <taxon>Eukaryota</taxon>
        <taxon>Fungi</taxon>
        <taxon>Dikarya</taxon>
        <taxon>Basidiomycota</taxon>
        <taxon>Pucciniomycotina</taxon>
        <taxon>Microbotryomycetes</taxon>
        <taxon>Microbotryales</taxon>
        <taxon>Microbotryaceae</taxon>
        <taxon>Microbotryum</taxon>
    </lineage>
</organism>
<gene>
    <name evidence="1" type="ORF">BZ3500_MVSOF-1268-A1-R1_CHR10-2G02847</name>
</gene>